<gene>
    <name evidence="2" type="ORF">FCN80_15230</name>
</gene>
<dbReference type="InterPro" id="IPR000182">
    <property type="entry name" value="GNAT_dom"/>
</dbReference>
<dbReference type="SUPFAM" id="SSF55729">
    <property type="entry name" value="Acyl-CoA N-acyltransferases (Nat)"/>
    <property type="match status" value="1"/>
</dbReference>
<dbReference type="PROSITE" id="PS51186">
    <property type="entry name" value="GNAT"/>
    <property type="match status" value="1"/>
</dbReference>
<evidence type="ECO:0000313" key="3">
    <source>
        <dbReference type="Proteomes" id="UP000305202"/>
    </source>
</evidence>
<dbReference type="InterPro" id="IPR016181">
    <property type="entry name" value="Acyl_CoA_acyltransferase"/>
</dbReference>
<organism evidence="2 3">
    <name type="scientific">Martelella alba</name>
    <dbReference type="NCBI Taxonomy" id="2590451"/>
    <lineage>
        <taxon>Bacteria</taxon>
        <taxon>Pseudomonadati</taxon>
        <taxon>Pseudomonadota</taxon>
        <taxon>Alphaproteobacteria</taxon>
        <taxon>Hyphomicrobiales</taxon>
        <taxon>Aurantimonadaceae</taxon>
        <taxon>Martelella</taxon>
    </lineage>
</organism>
<dbReference type="PANTHER" id="PTHR13170">
    <property type="entry name" value="O-GLCNACASE"/>
    <property type="match status" value="1"/>
</dbReference>
<dbReference type="EMBL" id="SZPQ01000021">
    <property type="protein sequence ID" value="TKI05253.1"/>
    <property type="molecule type" value="Genomic_DNA"/>
</dbReference>
<evidence type="ECO:0000313" key="2">
    <source>
        <dbReference type="EMBL" id="TKI05253.1"/>
    </source>
</evidence>
<name>A0ABY2SJ24_9HYPH</name>
<comment type="caution">
    <text evidence="2">The sequence shown here is derived from an EMBL/GenBank/DDBJ whole genome shotgun (WGS) entry which is preliminary data.</text>
</comment>
<dbReference type="Proteomes" id="UP000305202">
    <property type="component" value="Unassembled WGS sequence"/>
</dbReference>
<accession>A0ABY2SJ24</accession>
<sequence>MLTEAVIRPARPEDEPALYGICLQTANAGADATALYSDPDYPGQRFVIPYVRFAPRFAFVLESGGQVMGYVVAAPDSEVFERALARQWWPALREQYRDRVAEAPLDDKVLAAIRHPTAPSPALTRRWPAHLHINLLPPAQKGGWGRKLIETELDALRQAGIAGVHLGVSLQNEQVCGFYQRLGFEHVLRGNAIYMAQRL</sequence>
<dbReference type="InterPro" id="IPR051822">
    <property type="entry name" value="Glycosyl_Hydrolase_84"/>
</dbReference>
<protein>
    <submittedName>
        <fullName evidence="2">GNAT family N-acetyltransferase</fullName>
    </submittedName>
</protein>
<dbReference type="Pfam" id="PF00583">
    <property type="entry name" value="Acetyltransf_1"/>
    <property type="match status" value="1"/>
</dbReference>
<proteinExistence type="predicted"/>
<reference evidence="2 3" key="1">
    <citation type="submission" date="2019-04" db="EMBL/GenBank/DDBJ databases">
        <authorList>
            <person name="Li M."/>
            <person name="Gao C."/>
        </authorList>
    </citation>
    <scope>NUCLEOTIDE SEQUENCE [LARGE SCALE GENOMIC DNA]</scope>
    <source>
        <strain evidence="2 3">BGMRC 2031</strain>
    </source>
</reference>
<dbReference type="PANTHER" id="PTHR13170:SF16">
    <property type="entry name" value="PROTEIN O-GLCNACASE"/>
    <property type="match status" value="1"/>
</dbReference>
<evidence type="ECO:0000259" key="1">
    <source>
        <dbReference type="PROSITE" id="PS51186"/>
    </source>
</evidence>
<feature type="domain" description="N-acetyltransferase" evidence="1">
    <location>
        <begin position="5"/>
        <end position="199"/>
    </location>
</feature>
<keyword evidence="3" id="KW-1185">Reference proteome</keyword>
<dbReference type="Gene3D" id="3.40.630.30">
    <property type="match status" value="1"/>
</dbReference>